<keyword evidence="3 6" id="KW-0378">Hydrolase</keyword>
<dbReference type="InterPro" id="IPR001915">
    <property type="entry name" value="Peptidase_M48"/>
</dbReference>
<dbReference type="PROSITE" id="PS51257">
    <property type="entry name" value="PROKAR_LIPOPROTEIN"/>
    <property type="match status" value="1"/>
</dbReference>
<feature type="region of interest" description="Disordered" evidence="7">
    <location>
        <begin position="261"/>
        <end position="281"/>
    </location>
</feature>
<feature type="chain" id="PRO_5019571881" evidence="8">
    <location>
        <begin position="20"/>
        <end position="281"/>
    </location>
</feature>
<evidence type="ECO:0000256" key="6">
    <source>
        <dbReference type="RuleBase" id="RU003983"/>
    </source>
</evidence>
<dbReference type="GO" id="GO:0046872">
    <property type="term" value="F:metal ion binding"/>
    <property type="evidence" value="ECO:0007669"/>
    <property type="project" value="UniProtKB-KW"/>
</dbReference>
<accession>A0A432W5K0</accession>
<keyword evidence="2" id="KW-0479">Metal-binding</keyword>
<dbReference type="GO" id="GO:0016020">
    <property type="term" value="C:membrane"/>
    <property type="evidence" value="ECO:0007669"/>
    <property type="project" value="TreeGrafter"/>
</dbReference>
<feature type="region of interest" description="Disordered" evidence="7">
    <location>
        <begin position="221"/>
        <end position="240"/>
    </location>
</feature>
<evidence type="ECO:0000259" key="9">
    <source>
        <dbReference type="Pfam" id="PF01435"/>
    </source>
</evidence>
<evidence type="ECO:0000256" key="3">
    <source>
        <dbReference type="ARBA" id="ARBA00022801"/>
    </source>
</evidence>
<comment type="cofactor">
    <cofactor evidence="6">
        <name>Zn(2+)</name>
        <dbReference type="ChEBI" id="CHEBI:29105"/>
    </cofactor>
    <text evidence="6">Binds 1 zinc ion per subunit.</text>
</comment>
<reference evidence="10 11" key="1">
    <citation type="journal article" date="2011" name="Front. Microbiol.">
        <title>Genomic signatures of strain selection and enhancement in Bacillus atrophaeus var. globigii, a historical biowarfare simulant.</title>
        <authorList>
            <person name="Gibbons H.S."/>
            <person name="Broomall S.M."/>
            <person name="McNew L.A."/>
            <person name="Daligault H."/>
            <person name="Chapman C."/>
            <person name="Bruce D."/>
            <person name="Karavis M."/>
            <person name="Krepps M."/>
            <person name="McGregor P.A."/>
            <person name="Hong C."/>
            <person name="Park K.H."/>
            <person name="Akmal A."/>
            <person name="Feldman A."/>
            <person name="Lin J.S."/>
            <person name="Chang W.E."/>
            <person name="Higgs B.W."/>
            <person name="Demirev P."/>
            <person name="Lindquist J."/>
            <person name="Liem A."/>
            <person name="Fochler E."/>
            <person name="Read T.D."/>
            <person name="Tapia R."/>
            <person name="Johnson S."/>
            <person name="Bishop-Lilly K.A."/>
            <person name="Detter C."/>
            <person name="Han C."/>
            <person name="Sozhamannan S."/>
            <person name="Rosenzweig C.N."/>
            <person name="Skowronski E.W."/>
        </authorList>
    </citation>
    <scope>NUCLEOTIDE SEQUENCE [LARGE SCALE GENOMIC DNA]</scope>
    <source>
        <strain evidence="10 11">MLST1</strain>
    </source>
</reference>
<sequence length="281" mass="30227">MKLVTKKLALTLVSLCVLAACSTSPTGRSQLTLLPSSQLNSMGADSFQQIKQQEQVSDDPAANAYVQCLTDAIVEVLPEKYADQSWEVVVFESEMVNAFALPGGYLGVYTGMIRLAENQHQLAAVMGHEVGHVMAEHSSERLSGNLLVGGLLMGADFALSDRPTSQRALIMAGLGLGAQVGYMLPYSRAHESEADEIGLDLMAKAGFDPEEAPKLWERMQEMSDGGGPPELLSTHPSPSTRIRALSRQVPDVMGDYEARLAQGPAPQCERPAWADEPVEEG</sequence>
<dbReference type="AlphaFoldDB" id="A0A432W5K0"/>
<gene>
    <name evidence="10" type="ORF">CWE09_00460</name>
</gene>
<evidence type="ECO:0000313" key="10">
    <source>
        <dbReference type="EMBL" id="RUO25249.1"/>
    </source>
</evidence>
<keyword evidence="5 6" id="KW-0482">Metalloprotease</keyword>
<comment type="caution">
    <text evidence="10">The sequence shown here is derived from an EMBL/GenBank/DDBJ whole genome shotgun (WGS) entry which is preliminary data.</text>
</comment>
<evidence type="ECO:0000256" key="5">
    <source>
        <dbReference type="ARBA" id="ARBA00023049"/>
    </source>
</evidence>
<dbReference type="OrthoDB" id="9810445at2"/>
<name>A0A432W5K0_9GAMM</name>
<dbReference type="PANTHER" id="PTHR22726">
    <property type="entry name" value="METALLOENDOPEPTIDASE OMA1"/>
    <property type="match status" value="1"/>
</dbReference>
<evidence type="ECO:0000313" key="11">
    <source>
        <dbReference type="Proteomes" id="UP000288293"/>
    </source>
</evidence>
<dbReference type="Pfam" id="PF01435">
    <property type="entry name" value="Peptidase_M48"/>
    <property type="match status" value="1"/>
</dbReference>
<keyword evidence="1 6" id="KW-0645">Protease</keyword>
<evidence type="ECO:0000256" key="7">
    <source>
        <dbReference type="SAM" id="MobiDB-lite"/>
    </source>
</evidence>
<evidence type="ECO:0000256" key="2">
    <source>
        <dbReference type="ARBA" id="ARBA00022723"/>
    </source>
</evidence>
<dbReference type="PANTHER" id="PTHR22726:SF24">
    <property type="entry name" value="M48 FAMILY METALLOPEPTIDASE"/>
    <property type="match status" value="1"/>
</dbReference>
<dbReference type="CDD" id="cd07331">
    <property type="entry name" value="M48C_Oma1_like"/>
    <property type="match status" value="1"/>
</dbReference>
<dbReference type="GO" id="GO:0051603">
    <property type="term" value="P:proteolysis involved in protein catabolic process"/>
    <property type="evidence" value="ECO:0007669"/>
    <property type="project" value="TreeGrafter"/>
</dbReference>
<keyword evidence="8" id="KW-0732">Signal</keyword>
<feature type="signal peptide" evidence="8">
    <location>
        <begin position="1"/>
        <end position="19"/>
    </location>
</feature>
<proteinExistence type="inferred from homology"/>
<keyword evidence="11" id="KW-1185">Reference proteome</keyword>
<dbReference type="GO" id="GO:0004222">
    <property type="term" value="F:metalloendopeptidase activity"/>
    <property type="evidence" value="ECO:0007669"/>
    <property type="project" value="InterPro"/>
</dbReference>
<protein>
    <submittedName>
        <fullName evidence="10">Peptidase</fullName>
    </submittedName>
</protein>
<dbReference type="Gene3D" id="3.30.2010.10">
    <property type="entry name" value="Metalloproteases ('zincins'), catalytic domain"/>
    <property type="match status" value="1"/>
</dbReference>
<dbReference type="Proteomes" id="UP000288293">
    <property type="component" value="Unassembled WGS sequence"/>
</dbReference>
<evidence type="ECO:0000256" key="4">
    <source>
        <dbReference type="ARBA" id="ARBA00022833"/>
    </source>
</evidence>
<organism evidence="10 11">
    <name type="scientific">Aliidiomarina minuta</name>
    <dbReference type="NCBI Taxonomy" id="880057"/>
    <lineage>
        <taxon>Bacteria</taxon>
        <taxon>Pseudomonadati</taxon>
        <taxon>Pseudomonadota</taxon>
        <taxon>Gammaproteobacteria</taxon>
        <taxon>Alteromonadales</taxon>
        <taxon>Idiomarinaceae</taxon>
        <taxon>Aliidiomarina</taxon>
    </lineage>
</organism>
<feature type="domain" description="Peptidase M48" evidence="9">
    <location>
        <begin position="61"/>
        <end position="247"/>
    </location>
</feature>
<comment type="similarity">
    <text evidence="6">Belongs to the peptidase M48 family.</text>
</comment>
<dbReference type="EMBL" id="PIPL01000001">
    <property type="protein sequence ID" value="RUO25249.1"/>
    <property type="molecule type" value="Genomic_DNA"/>
</dbReference>
<dbReference type="InterPro" id="IPR051156">
    <property type="entry name" value="Mito/Outer_Membr_Metalloprot"/>
</dbReference>
<keyword evidence="4 6" id="KW-0862">Zinc</keyword>
<evidence type="ECO:0000256" key="1">
    <source>
        <dbReference type="ARBA" id="ARBA00022670"/>
    </source>
</evidence>
<dbReference type="RefSeq" id="WP_126801946.1">
    <property type="nucleotide sequence ID" value="NZ_PIPL01000001.1"/>
</dbReference>
<evidence type="ECO:0000256" key="8">
    <source>
        <dbReference type="SAM" id="SignalP"/>
    </source>
</evidence>